<evidence type="ECO:0000313" key="2">
    <source>
        <dbReference type="EMBL" id="KKM05641.1"/>
    </source>
</evidence>
<proteinExistence type="predicted"/>
<sequence length="55" mass="6388">MIFSLKTFFPLNKLEKSLINSSNKLKRRLIMALFTFLAIIALFIMGESENEGEDY</sequence>
<organism evidence="2">
    <name type="scientific">marine sediment metagenome</name>
    <dbReference type="NCBI Taxonomy" id="412755"/>
    <lineage>
        <taxon>unclassified sequences</taxon>
        <taxon>metagenomes</taxon>
        <taxon>ecological metagenomes</taxon>
    </lineage>
</organism>
<name>A0A0F9JIP4_9ZZZZ</name>
<gene>
    <name evidence="2" type="ORF">LCGC14_1751990</name>
</gene>
<comment type="caution">
    <text evidence="2">The sequence shown here is derived from an EMBL/GenBank/DDBJ whole genome shotgun (WGS) entry which is preliminary data.</text>
</comment>
<accession>A0A0F9JIP4</accession>
<keyword evidence="1" id="KW-1133">Transmembrane helix</keyword>
<dbReference type="AlphaFoldDB" id="A0A0F9JIP4"/>
<keyword evidence="1" id="KW-0472">Membrane</keyword>
<evidence type="ECO:0000256" key="1">
    <source>
        <dbReference type="SAM" id="Phobius"/>
    </source>
</evidence>
<keyword evidence="1" id="KW-0812">Transmembrane</keyword>
<dbReference type="EMBL" id="LAZR01016171">
    <property type="protein sequence ID" value="KKM05641.1"/>
    <property type="molecule type" value="Genomic_DNA"/>
</dbReference>
<protein>
    <submittedName>
        <fullName evidence="2">Uncharacterized protein</fullName>
    </submittedName>
</protein>
<feature type="transmembrane region" description="Helical" evidence="1">
    <location>
        <begin position="29"/>
        <end position="46"/>
    </location>
</feature>
<reference evidence="2" key="1">
    <citation type="journal article" date="2015" name="Nature">
        <title>Complex archaea that bridge the gap between prokaryotes and eukaryotes.</title>
        <authorList>
            <person name="Spang A."/>
            <person name="Saw J.H."/>
            <person name="Jorgensen S.L."/>
            <person name="Zaremba-Niedzwiedzka K."/>
            <person name="Martijn J."/>
            <person name="Lind A.E."/>
            <person name="van Eijk R."/>
            <person name="Schleper C."/>
            <person name="Guy L."/>
            <person name="Ettema T.J."/>
        </authorList>
    </citation>
    <scope>NUCLEOTIDE SEQUENCE</scope>
</reference>